<reference evidence="1 2" key="1">
    <citation type="submission" date="2020-02" db="EMBL/GenBank/DDBJ databases">
        <title>Genome sequences of Thiorhodococcus mannitoliphagus and Thiorhodococcus minor, purple sulfur photosynthetic bacteria in the gammaproteobacterial family, Chromatiaceae.</title>
        <authorList>
            <person name="Aviles F.A."/>
            <person name="Meyer T.E."/>
            <person name="Kyndt J.A."/>
        </authorList>
    </citation>
    <scope>NUCLEOTIDE SEQUENCE [LARGE SCALE GENOMIC DNA]</scope>
    <source>
        <strain evidence="1 2">DSM 11518</strain>
    </source>
</reference>
<comment type="caution">
    <text evidence="1">The sequence shown here is derived from an EMBL/GenBank/DDBJ whole genome shotgun (WGS) entry which is preliminary data.</text>
</comment>
<dbReference type="RefSeq" id="WP_164453807.1">
    <property type="nucleotide sequence ID" value="NZ_JAAIJQ010000048.1"/>
</dbReference>
<dbReference type="Proteomes" id="UP000483379">
    <property type="component" value="Unassembled WGS sequence"/>
</dbReference>
<dbReference type="EMBL" id="JAAIJQ010000048">
    <property type="protein sequence ID" value="NEV63342.1"/>
    <property type="molecule type" value="Genomic_DNA"/>
</dbReference>
<sequence length="72" mass="7435">MLTIKDLSMNEELDRAAMRSVLGGMNQQGALSGSLVLTPPQSLGVDQPSSMLGLGAGMFGQNQNGFGGQNPL</sequence>
<proteinExistence type="predicted"/>
<gene>
    <name evidence="1" type="ORF">G3446_15850</name>
</gene>
<protein>
    <submittedName>
        <fullName evidence="1">Uncharacterized protein</fullName>
    </submittedName>
</protein>
<name>A0A6M0K0R1_9GAMM</name>
<organism evidence="1 2">
    <name type="scientific">Thiorhodococcus minor</name>
    <dbReference type="NCBI Taxonomy" id="57489"/>
    <lineage>
        <taxon>Bacteria</taxon>
        <taxon>Pseudomonadati</taxon>
        <taxon>Pseudomonadota</taxon>
        <taxon>Gammaproteobacteria</taxon>
        <taxon>Chromatiales</taxon>
        <taxon>Chromatiaceae</taxon>
        <taxon>Thiorhodococcus</taxon>
    </lineage>
</organism>
<evidence type="ECO:0000313" key="2">
    <source>
        <dbReference type="Proteomes" id="UP000483379"/>
    </source>
</evidence>
<accession>A0A6M0K0R1</accession>
<keyword evidence="2" id="KW-1185">Reference proteome</keyword>
<evidence type="ECO:0000313" key="1">
    <source>
        <dbReference type="EMBL" id="NEV63342.1"/>
    </source>
</evidence>
<dbReference type="AlphaFoldDB" id="A0A6M0K0R1"/>